<sequence length="135" mass="14954">MAKARTIVLVVILLALVALTADHLSRLLATAFLFRGDDAYAQAARIFAPLSAKVAPCNHVGFIHDADLTTDPVIESIVLRFLLAPAIQDNARRDELLVVRFTSRSKELDFLHRIGEYDLLAASDKALLLHRRNLP</sequence>
<accession>K6GW96</accession>
<dbReference type="AlphaFoldDB" id="K6GW96"/>
<organism evidence="1 2">
    <name type="scientific">Solidesulfovibrio magneticus str. Maddingley MBC34</name>
    <dbReference type="NCBI Taxonomy" id="1206767"/>
    <lineage>
        <taxon>Bacteria</taxon>
        <taxon>Pseudomonadati</taxon>
        <taxon>Thermodesulfobacteriota</taxon>
        <taxon>Desulfovibrionia</taxon>
        <taxon>Desulfovibrionales</taxon>
        <taxon>Desulfovibrionaceae</taxon>
        <taxon>Solidesulfovibrio</taxon>
    </lineage>
</organism>
<gene>
    <name evidence="1" type="ORF">B193_0057</name>
</gene>
<dbReference type="PATRIC" id="fig|1206767.3.peg.41"/>
<reference evidence="1 2" key="1">
    <citation type="submission" date="2012-07" db="EMBL/GenBank/DDBJ databases">
        <title>Draft genome sequence of Desulfovibrio magneticus str. Maddingley MBC34 obtained from a metagenomic sequence of a methanogenic enrichment isolated from coal-seam formation water in Victoria, Australia.</title>
        <authorList>
            <person name="Greenfield P."/>
            <person name="Hendry P."/>
            <person name="Li D."/>
            <person name="Rosewarne C.P."/>
            <person name="Tran-Dinh N."/>
            <person name="Elbourne L.D.H."/>
            <person name="Paulsen I.T."/>
            <person name="Midgley D.J."/>
        </authorList>
    </citation>
    <scope>NUCLEOTIDE SEQUENCE [LARGE SCALE GENOMIC DNA]</scope>
    <source>
        <strain evidence="2">Maddingley MBC34</strain>
    </source>
</reference>
<name>K6GW96_9BACT</name>
<protein>
    <submittedName>
        <fullName evidence="1">Uncharacterized protein</fullName>
    </submittedName>
</protein>
<proteinExistence type="predicted"/>
<evidence type="ECO:0000313" key="2">
    <source>
        <dbReference type="Proteomes" id="UP000006272"/>
    </source>
</evidence>
<dbReference type="EMBL" id="ALAO01000015">
    <property type="protein sequence ID" value="EKO41216.1"/>
    <property type="molecule type" value="Genomic_DNA"/>
</dbReference>
<comment type="caution">
    <text evidence="1">The sequence shown here is derived from an EMBL/GenBank/DDBJ whole genome shotgun (WGS) entry which is preliminary data.</text>
</comment>
<evidence type="ECO:0000313" key="1">
    <source>
        <dbReference type="EMBL" id="EKO41216.1"/>
    </source>
</evidence>
<dbReference type="Proteomes" id="UP000006272">
    <property type="component" value="Unassembled WGS sequence"/>
</dbReference>